<keyword evidence="1" id="KW-0812">Transmembrane</keyword>
<organism evidence="2 3">
    <name type="scientific">Glossina palpalis gambiensis</name>
    <dbReference type="NCBI Taxonomy" id="67801"/>
    <lineage>
        <taxon>Eukaryota</taxon>
        <taxon>Metazoa</taxon>
        <taxon>Ecdysozoa</taxon>
        <taxon>Arthropoda</taxon>
        <taxon>Hexapoda</taxon>
        <taxon>Insecta</taxon>
        <taxon>Pterygota</taxon>
        <taxon>Neoptera</taxon>
        <taxon>Endopterygota</taxon>
        <taxon>Diptera</taxon>
        <taxon>Brachycera</taxon>
        <taxon>Muscomorpha</taxon>
        <taxon>Hippoboscoidea</taxon>
        <taxon>Glossinidae</taxon>
        <taxon>Glossina</taxon>
    </lineage>
</organism>
<dbReference type="AlphaFoldDB" id="A0A1B0BTB1"/>
<sequence length="304" mass="34267">MFGLNAILSATSWWKGNAISWHETLLQPNGSATSFGLTRVKKRLKYTSPSTLQSWRRFSDLSDILPGTCAPHVKPDLRLEPFGSSSFKLLSLSKSSSATDKTFLSDGAARLRLRIPAVPFLPGAASSTEIKFYIKETFTNEFQITNKYCKQTEKFDIAMVKMENKKTSFLAFIFFEFGNFLNLLSSALVNDAGSPSASIISSWTTSAFAFTGAVVFALPLTFDTVPLFDLFAAALSFFLPLQMITSGLQIIYTQVSQHEQYFLHYIKILMFPLEDEVAFIQILVYYVERAYRSPNTDHLWRDCH</sequence>
<dbReference type="EnsemblMetazoa" id="GPPI039844-RA">
    <property type="protein sequence ID" value="GPPI039844-PA"/>
    <property type="gene ID" value="GPPI039844"/>
</dbReference>
<feature type="transmembrane region" description="Helical" evidence="1">
    <location>
        <begin position="230"/>
        <end position="252"/>
    </location>
</feature>
<evidence type="ECO:0000313" key="3">
    <source>
        <dbReference type="Proteomes" id="UP000092460"/>
    </source>
</evidence>
<feature type="transmembrane region" description="Helical" evidence="1">
    <location>
        <begin position="169"/>
        <end position="188"/>
    </location>
</feature>
<proteinExistence type="predicted"/>
<keyword evidence="1" id="KW-0472">Membrane</keyword>
<dbReference type="VEuPathDB" id="VectorBase:GPPI039844"/>
<keyword evidence="3" id="KW-1185">Reference proteome</keyword>
<dbReference type="EMBL" id="JXJN01020061">
    <property type="status" value="NOT_ANNOTATED_CDS"/>
    <property type="molecule type" value="Genomic_DNA"/>
</dbReference>
<evidence type="ECO:0000256" key="1">
    <source>
        <dbReference type="SAM" id="Phobius"/>
    </source>
</evidence>
<dbReference type="Proteomes" id="UP000092460">
    <property type="component" value="Unassembled WGS sequence"/>
</dbReference>
<evidence type="ECO:0000313" key="2">
    <source>
        <dbReference type="EnsemblMetazoa" id="GPPI039844-PA"/>
    </source>
</evidence>
<dbReference type="STRING" id="67801.A0A1B0BTB1"/>
<feature type="transmembrane region" description="Helical" evidence="1">
    <location>
        <begin position="200"/>
        <end position="218"/>
    </location>
</feature>
<accession>A0A1B0BTB1</accession>
<protein>
    <submittedName>
        <fullName evidence="2">Uncharacterized protein</fullName>
    </submittedName>
</protein>
<reference evidence="3" key="1">
    <citation type="submission" date="2015-01" db="EMBL/GenBank/DDBJ databases">
        <authorList>
            <person name="Aksoy S."/>
            <person name="Warren W."/>
            <person name="Wilson R.K."/>
        </authorList>
    </citation>
    <scope>NUCLEOTIDE SEQUENCE [LARGE SCALE GENOMIC DNA]</scope>
    <source>
        <strain evidence="3">IAEA</strain>
    </source>
</reference>
<keyword evidence="1" id="KW-1133">Transmembrane helix</keyword>
<name>A0A1B0BTB1_9MUSC</name>
<reference evidence="2" key="2">
    <citation type="submission" date="2020-05" db="UniProtKB">
        <authorList>
            <consortium name="EnsemblMetazoa"/>
        </authorList>
    </citation>
    <scope>IDENTIFICATION</scope>
    <source>
        <strain evidence="2">IAEA</strain>
    </source>
</reference>